<evidence type="ECO:0008006" key="4">
    <source>
        <dbReference type="Google" id="ProtNLM"/>
    </source>
</evidence>
<accession>A0ABS4Y1V1</accession>
<evidence type="ECO:0000313" key="2">
    <source>
        <dbReference type="EMBL" id="MBP2402757.1"/>
    </source>
</evidence>
<comment type="caution">
    <text evidence="2">The sequence shown here is derived from an EMBL/GenBank/DDBJ whole genome shotgun (WGS) entry which is preliminary data.</text>
</comment>
<proteinExistence type="predicted"/>
<dbReference type="GeneID" id="91569089"/>
<keyword evidence="1" id="KW-0732">Signal</keyword>
<sequence>MLALAHLGRLGLAVGMAAVLATGLATSAQAATGRIQYFDVNGQEFLITDPPDNVCLTLQARASTIDNETNKSVNVYLGTACNTFVTTLEPGRAVAHVGGPQSVRVIG</sequence>
<evidence type="ECO:0000256" key="1">
    <source>
        <dbReference type="SAM" id="SignalP"/>
    </source>
</evidence>
<protein>
    <recommendedName>
        <fullName evidence="4">Alpha amylase inhibitor</fullName>
    </recommendedName>
</protein>
<organism evidence="2 3">
    <name type="scientific">Streptomyces syringium</name>
    <dbReference type="NCBI Taxonomy" id="76729"/>
    <lineage>
        <taxon>Bacteria</taxon>
        <taxon>Bacillati</taxon>
        <taxon>Actinomycetota</taxon>
        <taxon>Actinomycetes</taxon>
        <taxon>Kitasatosporales</taxon>
        <taxon>Streptomycetaceae</taxon>
        <taxon>Streptomyces</taxon>
    </lineage>
</organism>
<feature type="signal peptide" evidence="1">
    <location>
        <begin position="1"/>
        <end position="30"/>
    </location>
</feature>
<keyword evidence="3" id="KW-1185">Reference proteome</keyword>
<name>A0ABS4Y1V1_9ACTN</name>
<dbReference type="RefSeq" id="WP_130877640.1">
    <property type="nucleotide sequence ID" value="NZ_JAGIOH010000001.1"/>
</dbReference>
<dbReference type="EMBL" id="JAGIOH010000001">
    <property type="protein sequence ID" value="MBP2402757.1"/>
    <property type="molecule type" value="Genomic_DNA"/>
</dbReference>
<dbReference type="Proteomes" id="UP001519291">
    <property type="component" value="Unassembled WGS sequence"/>
</dbReference>
<feature type="chain" id="PRO_5045088972" description="Alpha amylase inhibitor" evidence="1">
    <location>
        <begin position="31"/>
        <end position="107"/>
    </location>
</feature>
<gene>
    <name evidence="2" type="ORF">JO379_002226</name>
</gene>
<evidence type="ECO:0000313" key="3">
    <source>
        <dbReference type="Proteomes" id="UP001519291"/>
    </source>
</evidence>
<reference evidence="2 3" key="1">
    <citation type="submission" date="2021-03" db="EMBL/GenBank/DDBJ databases">
        <title>Sequencing the genomes of 1000 actinobacteria strains.</title>
        <authorList>
            <person name="Klenk H.-P."/>
        </authorList>
    </citation>
    <scope>NUCLEOTIDE SEQUENCE [LARGE SCALE GENOMIC DNA]</scope>
    <source>
        <strain evidence="2 3">DSM 41480</strain>
    </source>
</reference>